<dbReference type="AlphaFoldDB" id="A0A7W4K9Y3"/>
<dbReference type="Proteomes" id="UP000578030">
    <property type="component" value="Unassembled WGS sequence"/>
</dbReference>
<evidence type="ECO:0000313" key="6">
    <source>
        <dbReference type="EMBL" id="MBB2203061.1"/>
    </source>
</evidence>
<dbReference type="InterPro" id="IPR005493">
    <property type="entry name" value="RraA/RraA-like"/>
</dbReference>
<dbReference type="Gene3D" id="3.50.30.40">
    <property type="entry name" value="Ribonuclease E inhibitor RraA/RraA-like"/>
    <property type="match status" value="1"/>
</dbReference>
<evidence type="ECO:0000313" key="7">
    <source>
        <dbReference type="Proteomes" id="UP000578030"/>
    </source>
</evidence>
<dbReference type="EMBL" id="JABEQM010000017">
    <property type="protein sequence ID" value="MBB2203061.1"/>
    <property type="molecule type" value="Genomic_DNA"/>
</dbReference>
<keyword evidence="5" id="KW-0479">Metal-binding</keyword>
<proteinExistence type="predicted"/>
<accession>A0A7W4K9Y3</accession>
<sequence>MLPKYVVNPMPAQCSSEVVDLLSGVETATIGHWRLMGFCNRRIQPMLRGKHVVGTAVTLAIAGPDSTLLHHAAGLLRPGDILLVDRLGDDRYACWGGGVTAAVKASGATAGVVDGPVTDLAEIEESDLPMWAAGIAPITTRLYDLGGRMNVPVSIGGAVVQPGDYVLADESGVLVLPAAEAEAEARRALEVQARGKANEAMIRKREVKLGERSGASAKVEAGL</sequence>
<dbReference type="Pfam" id="PF03737">
    <property type="entry name" value="RraA-like"/>
    <property type="match status" value="1"/>
</dbReference>
<evidence type="ECO:0000256" key="4">
    <source>
        <dbReference type="ARBA" id="ARBA00030169"/>
    </source>
</evidence>
<comment type="cofactor">
    <cofactor evidence="5">
        <name>Mg(2+)</name>
        <dbReference type="ChEBI" id="CHEBI:18420"/>
    </cofactor>
</comment>
<gene>
    <name evidence="6" type="ORF">HLH28_16030</name>
</gene>
<evidence type="ECO:0000256" key="1">
    <source>
        <dbReference type="ARBA" id="ARBA00001968"/>
    </source>
</evidence>
<dbReference type="GO" id="GO:0046872">
    <property type="term" value="F:metal ion binding"/>
    <property type="evidence" value="ECO:0007669"/>
    <property type="project" value="UniProtKB-KW"/>
</dbReference>
<evidence type="ECO:0000256" key="3">
    <source>
        <dbReference type="ARBA" id="ARBA00029596"/>
    </source>
</evidence>
<name>A0A7W4K9Y3_9PROT</name>
<evidence type="ECO:0000256" key="2">
    <source>
        <dbReference type="ARBA" id="ARBA00016549"/>
    </source>
</evidence>
<dbReference type="InterPro" id="IPR036704">
    <property type="entry name" value="RraA/RraA-like_sf"/>
</dbReference>
<dbReference type="CDD" id="cd16841">
    <property type="entry name" value="RraA_family"/>
    <property type="match status" value="1"/>
</dbReference>
<reference evidence="6 7" key="1">
    <citation type="submission" date="2020-04" db="EMBL/GenBank/DDBJ databases">
        <title>Description of novel Gluconacetobacter.</title>
        <authorList>
            <person name="Sombolestani A."/>
        </authorList>
    </citation>
    <scope>NUCLEOTIDE SEQUENCE [LARGE SCALE GENOMIC DNA]</scope>
    <source>
        <strain evidence="6 7">LMG 27802</strain>
    </source>
</reference>
<dbReference type="PANTHER" id="PTHR33254:SF4">
    <property type="entry name" value="4-HYDROXY-4-METHYL-2-OXOGLUTARATE ALDOLASE 3-RELATED"/>
    <property type="match status" value="1"/>
</dbReference>
<comment type="cofactor">
    <cofactor evidence="1">
        <name>a divalent metal cation</name>
        <dbReference type="ChEBI" id="CHEBI:60240"/>
    </cofactor>
</comment>
<feature type="binding site" evidence="5">
    <location>
        <begin position="96"/>
        <end position="99"/>
    </location>
    <ligand>
        <name>substrate</name>
    </ligand>
</feature>
<feature type="binding site" evidence="5">
    <location>
        <position position="119"/>
    </location>
    <ligand>
        <name>Mg(2+)</name>
        <dbReference type="ChEBI" id="CHEBI:18420"/>
    </ligand>
</feature>
<keyword evidence="7" id="KW-1185">Reference proteome</keyword>
<comment type="caution">
    <text evidence="6">The sequence shown here is derived from an EMBL/GenBank/DDBJ whole genome shotgun (WGS) entry which is preliminary data.</text>
</comment>
<evidence type="ECO:0000256" key="5">
    <source>
        <dbReference type="PIRSR" id="PIRSR605493-1"/>
    </source>
</evidence>
<protein>
    <recommendedName>
        <fullName evidence="2">Putative 4-hydroxy-4-methyl-2-oxoglutarate aldolase</fullName>
    </recommendedName>
    <alternativeName>
        <fullName evidence="3">Regulator of ribonuclease activity homolog</fullName>
    </alternativeName>
    <alternativeName>
        <fullName evidence="4">RraA-like protein</fullName>
    </alternativeName>
</protein>
<dbReference type="PANTHER" id="PTHR33254">
    <property type="entry name" value="4-HYDROXY-4-METHYL-2-OXOGLUTARATE ALDOLASE 3-RELATED"/>
    <property type="match status" value="1"/>
</dbReference>
<keyword evidence="5" id="KW-0460">Magnesium</keyword>
<organism evidence="6 7">
    <name type="scientific">Gluconacetobacter tumulisoli</name>
    <dbReference type="NCBI Taxonomy" id="1286189"/>
    <lineage>
        <taxon>Bacteria</taxon>
        <taxon>Pseudomonadati</taxon>
        <taxon>Pseudomonadota</taxon>
        <taxon>Alphaproteobacteria</taxon>
        <taxon>Acetobacterales</taxon>
        <taxon>Acetobacteraceae</taxon>
        <taxon>Gluconacetobacter</taxon>
    </lineage>
</organism>
<dbReference type="SUPFAM" id="SSF89562">
    <property type="entry name" value="RraA-like"/>
    <property type="match status" value="1"/>
</dbReference>